<dbReference type="RefSeq" id="WP_190407018.1">
    <property type="nucleotide sequence ID" value="NZ_JACJRF010000014.1"/>
</dbReference>
<reference evidence="2 3" key="1">
    <citation type="journal article" date="2020" name="ISME J.">
        <title>Comparative genomics reveals insights into cyanobacterial evolution and habitat adaptation.</title>
        <authorList>
            <person name="Chen M.Y."/>
            <person name="Teng W.K."/>
            <person name="Zhao L."/>
            <person name="Hu C.X."/>
            <person name="Zhou Y.K."/>
            <person name="Han B.P."/>
            <person name="Song L.R."/>
            <person name="Shu W.S."/>
        </authorList>
    </citation>
    <scope>NUCLEOTIDE SEQUENCE [LARGE SCALE GENOMIC DNA]</scope>
    <source>
        <strain evidence="2 3">FACHB-260</strain>
    </source>
</reference>
<dbReference type="Gene3D" id="3.40.50.2000">
    <property type="entry name" value="Glycogen Phosphorylase B"/>
    <property type="match status" value="1"/>
</dbReference>
<dbReference type="InterPro" id="IPR007235">
    <property type="entry name" value="Glyco_trans_28_C"/>
</dbReference>
<dbReference type="EMBL" id="JACJRF010000014">
    <property type="protein sequence ID" value="MBD2344562.1"/>
    <property type="molecule type" value="Genomic_DNA"/>
</dbReference>
<organism evidence="2 3">
    <name type="scientific">Anabaena subtropica FACHB-260</name>
    <dbReference type="NCBI Taxonomy" id="2692884"/>
    <lineage>
        <taxon>Bacteria</taxon>
        <taxon>Bacillati</taxon>
        <taxon>Cyanobacteriota</taxon>
        <taxon>Cyanophyceae</taxon>
        <taxon>Nostocales</taxon>
        <taxon>Nostocaceae</taxon>
        <taxon>Anabaena</taxon>
    </lineage>
</organism>
<accession>A0ABR8CQV3</accession>
<evidence type="ECO:0000313" key="2">
    <source>
        <dbReference type="EMBL" id="MBD2344562.1"/>
    </source>
</evidence>
<gene>
    <name evidence="2" type="ORF">H6G18_10420</name>
</gene>
<dbReference type="PANTHER" id="PTHR21015">
    <property type="entry name" value="UDP-N-ACETYLGLUCOSAMINE--N-ACETYLMURAMYL-(PENTAPEPTIDE) PYROPHOSPHORYL-UNDECAPRENOL N-ACETYLGLUCOSAMINE TRANSFERASE 1"/>
    <property type="match status" value="1"/>
</dbReference>
<protein>
    <submittedName>
        <fullName evidence="2">Glycosyl transferase</fullName>
    </submittedName>
</protein>
<dbReference type="Proteomes" id="UP000607281">
    <property type="component" value="Unassembled WGS sequence"/>
</dbReference>
<dbReference type="PANTHER" id="PTHR21015:SF28">
    <property type="entry name" value="SLL1722 PROTEIN"/>
    <property type="match status" value="1"/>
</dbReference>
<dbReference type="GO" id="GO:0016740">
    <property type="term" value="F:transferase activity"/>
    <property type="evidence" value="ECO:0007669"/>
    <property type="project" value="UniProtKB-KW"/>
</dbReference>
<feature type="domain" description="Glycosyl transferase family 28 C-terminal" evidence="1">
    <location>
        <begin position="218"/>
        <end position="364"/>
    </location>
</feature>
<sequence length="414" mass="47380">MKKIMFYCQYLSGMGHLVRSTEIVRNLVKYFQVYFIVGGPKIVGFEMPAQVKLIQLPALWLENGRFIVEDDYNSVEEVKELRKNLLISEFDKTKPDYLITEFFPFGRHKLLFELVPLVEHIKTTSPDTKILCSLRDVIGKDSNQEEEETICYLMNRYFDLLLFHADARFQQFSETFPRYKDIKAEIIHTGFVTQPVMKNIDDHQLWGEVNPGIKKILVSVGGGRIGYELLKTVIEASPILARQIPCIIKIFTGPFMPEEKVDQLTQLTAHQENIHIETYTLQLLAYMQTADISLSLSGYNTTINILSTGVRAIVVPIGHENEDKEQLIRTQKLQQLGILDYMFAQDLEAYNLADRIITCLNKNRAWESYPQFDLQGAEKTAVFLKNLSHGEEDTCAGGFPELSKVSVTHKRGGV</sequence>
<keyword evidence="2" id="KW-0808">Transferase</keyword>
<proteinExistence type="predicted"/>
<comment type="caution">
    <text evidence="2">The sequence shown here is derived from an EMBL/GenBank/DDBJ whole genome shotgun (WGS) entry which is preliminary data.</text>
</comment>
<evidence type="ECO:0000313" key="3">
    <source>
        <dbReference type="Proteomes" id="UP000607281"/>
    </source>
</evidence>
<name>A0ABR8CQV3_9NOST</name>
<keyword evidence="3" id="KW-1185">Reference proteome</keyword>
<evidence type="ECO:0000259" key="1">
    <source>
        <dbReference type="Pfam" id="PF04101"/>
    </source>
</evidence>
<dbReference type="SUPFAM" id="SSF53756">
    <property type="entry name" value="UDP-Glycosyltransferase/glycogen phosphorylase"/>
    <property type="match status" value="1"/>
</dbReference>
<dbReference type="Pfam" id="PF04101">
    <property type="entry name" value="Glyco_tran_28_C"/>
    <property type="match status" value="1"/>
</dbReference>